<protein>
    <submittedName>
        <fullName evidence="1">Uncharacterized protein</fullName>
    </submittedName>
</protein>
<name>A0A0V1FY78_TRIPS</name>
<comment type="caution">
    <text evidence="1">The sequence shown here is derived from an EMBL/GenBank/DDBJ whole genome shotgun (WGS) entry which is preliminary data.</text>
</comment>
<reference evidence="1 2" key="1">
    <citation type="submission" date="2015-01" db="EMBL/GenBank/DDBJ databases">
        <title>Evolution of Trichinella species and genotypes.</title>
        <authorList>
            <person name="Korhonen P.K."/>
            <person name="Edoardo P."/>
            <person name="Giuseppe L.R."/>
            <person name="Gasser R.B."/>
        </authorList>
    </citation>
    <scope>NUCLEOTIDE SEQUENCE [LARGE SCALE GENOMIC DNA]</scope>
    <source>
        <strain evidence="1">ISS470</strain>
    </source>
</reference>
<dbReference type="Proteomes" id="UP000054995">
    <property type="component" value="Unassembled WGS sequence"/>
</dbReference>
<gene>
    <name evidence="1" type="ORF">T4D_15805</name>
</gene>
<dbReference type="EMBL" id="JYDT01000016">
    <property type="protein sequence ID" value="KRY91034.1"/>
    <property type="molecule type" value="Genomic_DNA"/>
</dbReference>
<sequence length="65" mass="7311">MYFRKLDSLNSISTGICKLHYAADLFSSFALSLLSSWCSETSNASVKFSHYPFSKQSKYNDATSK</sequence>
<keyword evidence="2" id="KW-1185">Reference proteome</keyword>
<accession>A0A0V1FY78</accession>
<dbReference type="AlphaFoldDB" id="A0A0V1FY78"/>
<evidence type="ECO:0000313" key="2">
    <source>
        <dbReference type="Proteomes" id="UP000054995"/>
    </source>
</evidence>
<proteinExistence type="predicted"/>
<evidence type="ECO:0000313" key="1">
    <source>
        <dbReference type="EMBL" id="KRY91034.1"/>
    </source>
</evidence>
<organism evidence="1 2">
    <name type="scientific">Trichinella pseudospiralis</name>
    <name type="common">Parasitic roundworm</name>
    <dbReference type="NCBI Taxonomy" id="6337"/>
    <lineage>
        <taxon>Eukaryota</taxon>
        <taxon>Metazoa</taxon>
        <taxon>Ecdysozoa</taxon>
        <taxon>Nematoda</taxon>
        <taxon>Enoplea</taxon>
        <taxon>Dorylaimia</taxon>
        <taxon>Trichinellida</taxon>
        <taxon>Trichinellidae</taxon>
        <taxon>Trichinella</taxon>
    </lineage>
</organism>